<gene>
    <name evidence="4" type="ORF">LTR05_002410</name>
</gene>
<evidence type="ECO:0000313" key="5">
    <source>
        <dbReference type="Proteomes" id="UP001309876"/>
    </source>
</evidence>
<dbReference type="EMBL" id="JAVRRJ010000002">
    <property type="protein sequence ID" value="KAK5088193.1"/>
    <property type="molecule type" value="Genomic_DNA"/>
</dbReference>
<dbReference type="Proteomes" id="UP001309876">
    <property type="component" value="Unassembled WGS sequence"/>
</dbReference>
<dbReference type="PANTHER" id="PTHR43477">
    <property type="entry name" value="DIHYDROANTICAPSIN 7-DEHYDROGENASE"/>
    <property type="match status" value="1"/>
</dbReference>
<proteinExistence type="inferred from homology"/>
<keyword evidence="5" id="KW-1185">Reference proteome</keyword>
<dbReference type="CDD" id="cd05233">
    <property type="entry name" value="SDR_c"/>
    <property type="match status" value="1"/>
</dbReference>
<reference evidence="4 5" key="1">
    <citation type="submission" date="2023-08" db="EMBL/GenBank/DDBJ databases">
        <title>Black Yeasts Isolated from many extreme environments.</title>
        <authorList>
            <person name="Coleine C."/>
            <person name="Stajich J.E."/>
            <person name="Selbmann L."/>
        </authorList>
    </citation>
    <scope>NUCLEOTIDE SEQUENCE [LARGE SCALE GENOMIC DNA]</scope>
    <source>
        <strain evidence="4 5">CCFEE 5910</strain>
    </source>
</reference>
<dbReference type="AlphaFoldDB" id="A0AAN7T443"/>
<name>A0AAN7T443_9EURO</name>
<dbReference type="InterPro" id="IPR036291">
    <property type="entry name" value="NAD(P)-bd_dom_sf"/>
</dbReference>
<dbReference type="Pfam" id="PF23441">
    <property type="entry name" value="SDR"/>
    <property type="match status" value="1"/>
</dbReference>
<dbReference type="SUPFAM" id="SSF51735">
    <property type="entry name" value="NAD(P)-binding Rossmann-fold domains"/>
    <property type="match status" value="1"/>
</dbReference>
<protein>
    <recommendedName>
        <fullName evidence="6">NAD(P)-binding protein</fullName>
    </recommendedName>
</protein>
<evidence type="ECO:0000313" key="4">
    <source>
        <dbReference type="EMBL" id="KAK5088193.1"/>
    </source>
</evidence>
<dbReference type="Gene3D" id="3.40.50.720">
    <property type="entry name" value="NAD(P)-binding Rossmann-like Domain"/>
    <property type="match status" value="1"/>
</dbReference>
<evidence type="ECO:0000256" key="3">
    <source>
        <dbReference type="ARBA" id="ARBA00023002"/>
    </source>
</evidence>
<comment type="similarity">
    <text evidence="1">Belongs to the short-chain dehydrogenases/reductases (SDR) family.</text>
</comment>
<dbReference type="InterPro" id="IPR002347">
    <property type="entry name" value="SDR_fam"/>
</dbReference>
<keyword evidence="3" id="KW-0560">Oxidoreductase</keyword>
<sequence length="270" mass="29011">MSLKYTRKLEGKRVLVLGGTSGIGFCVAENALENGARVIVASSRQSSIDSTLSRLRNSYPELSSNVTGHTIDLRSSESEASIIELLKAATNDGTEPCDHVVHTAGDNLSIGPIDQFEGAEALLNAQRVRLLAPMLFAKHAPGKYMRRSNTSSIIFTGGVNTYRPGAGWAIPALVGGAQQGLMRALAVDLKPIRVNLVEPGAIDTELFQRTFTGEQLEAFRQKYRDQTLTGAIGTPENMSEAYLYVMRDAFVTGQTVLSEGGLLLAPGAQR</sequence>
<dbReference type="InterPro" id="IPR051122">
    <property type="entry name" value="SDR_DHRS6-like"/>
</dbReference>
<evidence type="ECO:0000256" key="1">
    <source>
        <dbReference type="ARBA" id="ARBA00006484"/>
    </source>
</evidence>
<keyword evidence="2" id="KW-0521">NADP</keyword>
<evidence type="ECO:0000256" key="2">
    <source>
        <dbReference type="ARBA" id="ARBA00022857"/>
    </source>
</evidence>
<accession>A0AAN7T443</accession>
<organism evidence="4 5">
    <name type="scientific">Lithohypha guttulata</name>
    <dbReference type="NCBI Taxonomy" id="1690604"/>
    <lineage>
        <taxon>Eukaryota</taxon>
        <taxon>Fungi</taxon>
        <taxon>Dikarya</taxon>
        <taxon>Ascomycota</taxon>
        <taxon>Pezizomycotina</taxon>
        <taxon>Eurotiomycetes</taxon>
        <taxon>Chaetothyriomycetidae</taxon>
        <taxon>Chaetothyriales</taxon>
        <taxon>Trichomeriaceae</taxon>
        <taxon>Lithohypha</taxon>
    </lineage>
</organism>
<dbReference type="PANTHER" id="PTHR43477:SF1">
    <property type="entry name" value="DIHYDROANTICAPSIN 7-DEHYDROGENASE"/>
    <property type="match status" value="1"/>
</dbReference>
<evidence type="ECO:0008006" key="6">
    <source>
        <dbReference type="Google" id="ProtNLM"/>
    </source>
</evidence>
<comment type="caution">
    <text evidence="4">The sequence shown here is derived from an EMBL/GenBank/DDBJ whole genome shotgun (WGS) entry which is preliminary data.</text>
</comment>
<dbReference type="InterPro" id="IPR057571">
    <property type="entry name" value="SDR_PhqE-like"/>
</dbReference>
<dbReference type="PRINTS" id="PR00081">
    <property type="entry name" value="GDHRDH"/>
</dbReference>
<dbReference type="GO" id="GO:0016491">
    <property type="term" value="F:oxidoreductase activity"/>
    <property type="evidence" value="ECO:0007669"/>
    <property type="project" value="UniProtKB-KW"/>
</dbReference>